<organism evidence="1">
    <name type="scientific">marine sediment metagenome</name>
    <dbReference type="NCBI Taxonomy" id="412755"/>
    <lineage>
        <taxon>unclassified sequences</taxon>
        <taxon>metagenomes</taxon>
        <taxon>ecological metagenomes</taxon>
    </lineage>
</organism>
<dbReference type="Gene3D" id="2.50.20.10">
    <property type="entry name" value="Lipoprotein localisation LolA/LolB/LppX"/>
    <property type="match status" value="1"/>
</dbReference>
<protein>
    <recommendedName>
        <fullName evidence="2">MucB/RseB N-terminal domain-containing protein</fullName>
    </recommendedName>
</protein>
<comment type="caution">
    <text evidence="1">The sequence shown here is derived from an EMBL/GenBank/DDBJ whole genome shotgun (WGS) entry which is preliminary data.</text>
</comment>
<sequence>MKKIMISGLIVLFLAPVLFSQGQTGEYIIQKVNELMNVQTSYGKAKMTIVTTSGQKRTFIYESWSKNKGEKNLVRYLEPRRVKG</sequence>
<name>X1T1Y6_9ZZZZ</name>
<proteinExistence type="predicted"/>
<evidence type="ECO:0008006" key="2">
    <source>
        <dbReference type="Google" id="ProtNLM"/>
    </source>
</evidence>
<dbReference type="AlphaFoldDB" id="X1T1Y6"/>
<evidence type="ECO:0000313" key="1">
    <source>
        <dbReference type="EMBL" id="GAI99332.1"/>
    </source>
</evidence>
<reference evidence="1" key="1">
    <citation type="journal article" date="2014" name="Front. Microbiol.">
        <title>High frequency of phylogenetically diverse reductive dehalogenase-homologous genes in deep subseafloor sedimentary metagenomes.</title>
        <authorList>
            <person name="Kawai M."/>
            <person name="Futagami T."/>
            <person name="Toyoda A."/>
            <person name="Takaki Y."/>
            <person name="Nishi S."/>
            <person name="Hori S."/>
            <person name="Arai W."/>
            <person name="Tsubouchi T."/>
            <person name="Morono Y."/>
            <person name="Uchiyama I."/>
            <person name="Ito T."/>
            <person name="Fujiyama A."/>
            <person name="Inagaki F."/>
            <person name="Takami H."/>
        </authorList>
    </citation>
    <scope>NUCLEOTIDE SEQUENCE</scope>
    <source>
        <strain evidence="1">Expedition CK06-06</strain>
    </source>
</reference>
<gene>
    <name evidence="1" type="ORF">S12H4_41207</name>
</gene>
<accession>X1T1Y6</accession>
<feature type="non-terminal residue" evidence="1">
    <location>
        <position position="84"/>
    </location>
</feature>
<dbReference type="EMBL" id="BARW01025083">
    <property type="protein sequence ID" value="GAI99332.1"/>
    <property type="molecule type" value="Genomic_DNA"/>
</dbReference>